<feature type="non-terminal residue" evidence="2">
    <location>
        <position position="1"/>
    </location>
</feature>
<proteinExistence type="predicted"/>
<feature type="region of interest" description="Disordered" evidence="1">
    <location>
        <begin position="1"/>
        <end position="27"/>
    </location>
</feature>
<accession>A0A6J4PG23</accession>
<dbReference type="EC" id="2.3.1.31" evidence="2"/>
<gene>
    <name evidence="2" type="ORF">AVDCRST_MAG78-529</name>
</gene>
<dbReference type="GO" id="GO:0004414">
    <property type="term" value="F:homoserine O-acetyltransferase activity"/>
    <property type="evidence" value="ECO:0007669"/>
    <property type="project" value="UniProtKB-EC"/>
</dbReference>
<keyword evidence="2" id="KW-0808">Transferase</keyword>
<evidence type="ECO:0000313" key="2">
    <source>
        <dbReference type="EMBL" id="CAA9413538.1"/>
    </source>
</evidence>
<dbReference type="EMBL" id="CADCVB010000038">
    <property type="protein sequence ID" value="CAA9413538.1"/>
    <property type="molecule type" value="Genomic_DNA"/>
</dbReference>
<feature type="compositionally biased region" description="Low complexity" evidence="1">
    <location>
        <begin position="1"/>
        <end position="21"/>
    </location>
</feature>
<name>A0A6J4PG23_9ACTN</name>
<feature type="non-terminal residue" evidence="2">
    <location>
        <position position="46"/>
    </location>
</feature>
<protein>
    <submittedName>
        <fullName evidence="2">Homoserine O-acetyltransferase</fullName>
        <ecNumber evidence="2">2.3.1.31</ecNumber>
    </submittedName>
</protein>
<keyword evidence="2" id="KW-0012">Acyltransferase</keyword>
<sequence>CSIGWSPSASASRGSRSPPRQGGKHSPVLLCRSWGVERKDMLKMLS</sequence>
<organism evidence="2">
    <name type="scientific">uncultured Rubrobacteraceae bacterium</name>
    <dbReference type="NCBI Taxonomy" id="349277"/>
    <lineage>
        <taxon>Bacteria</taxon>
        <taxon>Bacillati</taxon>
        <taxon>Actinomycetota</taxon>
        <taxon>Rubrobacteria</taxon>
        <taxon>Rubrobacterales</taxon>
        <taxon>Rubrobacteraceae</taxon>
        <taxon>environmental samples</taxon>
    </lineage>
</organism>
<dbReference type="AlphaFoldDB" id="A0A6J4PG23"/>
<evidence type="ECO:0000256" key="1">
    <source>
        <dbReference type="SAM" id="MobiDB-lite"/>
    </source>
</evidence>
<reference evidence="2" key="1">
    <citation type="submission" date="2020-02" db="EMBL/GenBank/DDBJ databases">
        <authorList>
            <person name="Meier V. D."/>
        </authorList>
    </citation>
    <scope>NUCLEOTIDE SEQUENCE</scope>
    <source>
        <strain evidence="2">AVDCRST_MAG78</strain>
    </source>
</reference>